<feature type="region of interest" description="Disordered" evidence="4">
    <location>
        <begin position="223"/>
        <end position="246"/>
    </location>
</feature>
<dbReference type="InterPro" id="IPR033467">
    <property type="entry name" value="Tesmin/TSO1-like_CXC"/>
</dbReference>
<gene>
    <name evidence="6" type="ORF">Slati_1056300</name>
</gene>
<feature type="region of interest" description="Disordered" evidence="4">
    <location>
        <begin position="93"/>
        <end position="148"/>
    </location>
</feature>
<evidence type="ECO:0000256" key="3">
    <source>
        <dbReference type="ARBA" id="ARBA00023242"/>
    </source>
</evidence>
<protein>
    <submittedName>
        <fullName evidence="6">Protein tesmin/TSO1-like CXC 2</fullName>
    </submittedName>
</protein>
<dbReference type="GO" id="GO:0003700">
    <property type="term" value="F:DNA-binding transcription factor activity"/>
    <property type="evidence" value="ECO:0007669"/>
    <property type="project" value="InterPro"/>
</dbReference>
<dbReference type="Pfam" id="PF03638">
    <property type="entry name" value="TCR"/>
    <property type="match status" value="2"/>
</dbReference>
<feature type="region of interest" description="Disordered" evidence="4">
    <location>
        <begin position="509"/>
        <end position="531"/>
    </location>
</feature>
<reference evidence="6" key="1">
    <citation type="submission" date="2020-06" db="EMBL/GenBank/DDBJ databases">
        <authorList>
            <person name="Li T."/>
            <person name="Hu X."/>
            <person name="Zhang T."/>
            <person name="Song X."/>
            <person name="Zhang H."/>
            <person name="Dai N."/>
            <person name="Sheng W."/>
            <person name="Hou X."/>
            <person name="Wei L."/>
        </authorList>
    </citation>
    <scope>NUCLEOTIDE SEQUENCE</scope>
    <source>
        <strain evidence="6">KEN1</strain>
        <tissue evidence="6">Leaf</tissue>
    </source>
</reference>
<proteinExistence type="inferred from homology"/>
<evidence type="ECO:0000313" key="6">
    <source>
        <dbReference type="EMBL" id="KAL0457171.1"/>
    </source>
</evidence>
<feature type="compositionally biased region" description="Polar residues" evidence="4">
    <location>
        <begin position="300"/>
        <end position="320"/>
    </location>
</feature>
<dbReference type="InterPro" id="IPR044522">
    <property type="entry name" value="TSO1-like"/>
</dbReference>
<organism evidence="6">
    <name type="scientific">Sesamum latifolium</name>
    <dbReference type="NCBI Taxonomy" id="2727402"/>
    <lineage>
        <taxon>Eukaryota</taxon>
        <taxon>Viridiplantae</taxon>
        <taxon>Streptophyta</taxon>
        <taxon>Embryophyta</taxon>
        <taxon>Tracheophyta</taxon>
        <taxon>Spermatophyta</taxon>
        <taxon>Magnoliopsida</taxon>
        <taxon>eudicotyledons</taxon>
        <taxon>Gunneridae</taxon>
        <taxon>Pentapetalae</taxon>
        <taxon>asterids</taxon>
        <taxon>lamiids</taxon>
        <taxon>Lamiales</taxon>
        <taxon>Pedaliaceae</taxon>
        <taxon>Sesamum</taxon>
    </lineage>
</organism>
<dbReference type="PANTHER" id="PTHR46159:SF12">
    <property type="entry name" value="PROTEIN TESMIN_TSO1-LIKE CXC 3-RELATED"/>
    <property type="match status" value="1"/>
</dbReference>
<comment type="subcellular location">
    <subcellularLocation>
        <location evidence="1">Nucleus</location>
    </subcellularLocation>
</comment>
<dbReference type="InterPro" id="IPR005172">
    <property type="entry name" value="CRC"/>
</dbReference>
<sequence>MGEGVEISARESNQEEGEVMDTPERSKNNQIATSISKFEDSPVFNFLNSLSPIKPVKSIHITQTINPLSFATLPSVFTSPHVSSLRESRFLRRHQLSDPSKPEFSSDDRSTIDTNKVNIESSKQSDEQQENLNQRVSDGEVAGGPSYDCSKLVVDSAEDPSYDFNSPNSSLRPSCGLKAKHMADYACNTSTLVPFVQEASQRGSYGSEVNIEGNMHSLCAAGPSEQVGEGGEPEHLSTQPGEGSEMTEIADTHDIIAGPEMDNPAEKMDYEHLSGLYRGMRRRCLVFEMTGGRRKHMDVNSGSDSSALLQSDGNTSSNDQKLLPMRTTGNDSSHRVLPGIGLHLNALATTPKDYKIVNQDSSASGRILIGPSSSVNFHPSTTGQELLNNILPVAPSDREIDSIDNALLPVEDACQASGYTANEEINQNSPKKKRRRVEQSGEDEACKRCNCKKSKCLKLYCECFAAGVYCVEPCACIDCFNKPIHEDTVLATRKQIESRNPLAFAPKVIRGPDSLSETGDDSSKTPASARHKRGCNCKKSGCLKKYCECYQVSFPLSVRICFIFSLSADGNFRLFLKGGVGCSINCRCEGCKNAFGRKDGSGVIGTEVEVEEDETDMPEKSVLDRSFQKTAIENDLEQNIDSAPPATPLRAGRQSVQLPFSSKENHLGPLFLLSAPHPVSMLAKVSESQDSCHHHPS</sequence>
<evidence type="ECO:0000256" key="4">
    <source>
        <dbReference type="SAM" id="MobiDB-lite"/>
    </source>
</evidence>
<dbReference type="GO" id="GO:0005634">
    <property type="term" value="C:nucleus"/>
    <property type="evidence" value="ECO:0007669"/>
    <property type="project" value="UniProtKB-SubCell"/>
</dbReference>
<dbReference type="PANTHER" id="PTHR46159">
    <property type="entry name" value="PROTEIN TESMIN/TSO1-LIKE CXC 2"/>
    <property type="match status" value="1"/>
</dbReference>
<feature type="compositionally biased region" description="Basic and acidic residues" evidence="4">
    <location>
        <begin position="100"/>
        <end position="111"/>
    </location>
</feature>
<evidence type="ECO:0000259" key="5">
    <source>
        <dbReference type="PROSITE" id="PS51634"/>
    </source>
</evidence>
<comment type="similarity">
    <text evidence="2">Belongs to the lin-54 family.</text>
</comment>
<comment type="caution">
    <text evidence="6">The sequence shown here is derived from an EMBL/GenBank/DDBJ whole genome shotgun (WGS) entry which is preliminary data.</text>
</comment>
<feature type="compositionally biased region" description="Polar residues" evidence="4">
    <location>
        <begin position="112"/>
        <end position="122"/>
    </location>
</feature>
<dbReference type="EMBL" id="JACGWN010000003">
    <property type="protein sequence ID" value="KAL0457171.1"/>
    <property type="molecule type" value="Genomic_DNA"/>
</dbReference>
<evidence type="ECO:0000256" key="1">
    <source>
        <dbReference type="ARBA" id="ARBA00004123"/>
    </source>
</evidence>
<name>A0AAW2XWN8_9LAMI</name>
<feature type="region of interest" description="Disordered" evidence="4">
    <location>
        <begin position="295"/>
        <end position="323"/>
    </location>
</feature>
<feature type="region of interest" description="Disordered" evidence="4">
    <location>
        <begin position="1"/>
        <end position="30"/>
    </location>
</feature>
<reference evidence="6" key="2">
    <citation type="journal article" date="2024" name="Plant">
        <title>Genomic evolution and insights into agronomic trait innovations of Sesamum species.</title>
        <authorList>
            <person name="Miao H."/>
            <person name="Wang L."/>
            <person name="Qu L."/>
            <person name="Liu H."/>
            <person name="Sun Y."/>
            <person name="Le M."/>
            <person name="Wang Q."/>
            <person name="Wei S."/>
            <person name="Zheng Y."/>
            <person name="Lin W."/>
            <person name="Duan Y."/>
            <person name="Cao H."/>
            <person name="Xiong S."/>
            <person name="Wang X."/>
            <person name="Wei L."/>
            <person name="Li C."/>
            <person name="Ma Q."/>
            <person name="Ju M."/>
            <person name="Zhao R."/>
            <person name="Li G."/>
            <person name="Mu C."/>
            <person name="Tian Q."/>
            <person name="Mei H."/>
            <person name="Zhang T."/>
            <person name="Gao T."/>
            <person name="Zhang H."/>
        </authorList>
    </citation>
    <scope>NUCLEOTIDE SEQUENCE</scope>
    <source>
        <strain evidence="6">KEN1</strain>
    </source>
</reference>
<keyword evidence="3" id="KW-0539">Nucleus</keyword>
<dbReference type="PROSITE" id="PS51634">
    <property type="entry name" value="CRC"/>
    <property type="match status" value="1"/>
</dbReference>
<feature type="domain" description="CRC" evidence="5">
    <location>
        <begin position="445"/>
        <end position="596"/>
    </location>
</feature>
<dbReference type="SMART" id="SM01114">
    <property type="entry name" value="CXC"/>
    <property type="match status" value="2"/>
</dbReference>
<evidence type="ECO:0000256" key="2">
    <source>
        <dbReference type="ARBA" id="ARBA00007267"/>
    </source>
</evidence>
<accession>A0AAW2XWN8</accession>
<dbReference type="AlphaFoldDB" id="A0AAW2XWN8"/>